<dbReference type="AlphaFoldDB" id="A0A7W7NZN5"/>
<evidence type="ECO:0000313" key="2">
    <source>
        <dbReference type="Proteomes" id="UP000566995"/>
    </source>
</evidence>
<dbReference type="RefSeq" id="WP_184585664.1">
    <property type="nucleotide sequence ID" value="NZ_JACHLI010000001.1"/>
</dbReference>
<accession>A0A7W7NZN5</accession>
<sequence length="118" mass="13931">MKLIPLKKQYSLSEDDINKLGSWMTMGHSLEEICFYFHEKMTVEQLFAVATVIAREMFNMSLNELCPELVAERRALSQEHHEAWQRRRENQKVLSIIKGNLEDISLFEFEAQRRRATA</sequence>
<dbReference type="Proteomes" id="UP000566995">
    <property type="component" value="Unassembled WGS sequence"/>
</dbReference>
<organism evidence="1 2">
    <name type="scientific">Pseudomonas nitroreducens</name>
    <dbReference type="NCBI Taxonomy" id="46680"/>
    <lineage>
        <taxon>Bacteria</taxon>
        <taxon>Pseudomonadati</taxon>
        <taxon>Pseudomonadota</taxon>
        <taxon>Gammaproteobacteria</taxon>
        <taxon>Pseudomonadales</taxon>
        <taxon>Pseudomonadaceae</taxon>
        <taxon>Pseudomonas</taxon>
    </lineage>
</organism>
<evidence type="ECO:0000313" key="1">
    <source>
        <dbReference type="EMBL" id="MBB4861397.1"/>
    </source>
</evidence>
<protein>
    <submittedName>
        <fullName evidence="1">Uncharacterized protein</fullName>
    </submittedName>
</protein>
<dbReference type="EMBL" id="JACHLI010000001">
    <property type="protein sequence ID" value="MBB4861397.1"/>
    <property type="molecule type" value="Genomic_DNA"/>
</dbReference>
<reference evidence="1 2" key="1">
    <citation type="submission" date="2020-08" db="EMBL/GenBank/DDBJ databases">
        <title>Functional genomics of gut bacteria from endangered species of beetles.</title>
        <authorList>
            <person name="Carlos-Shanley C."/>
        </authorList>
    </citation>
    <scope>NUCLEOTIDE SEQUENCE [LARGE SCALE GENOMIC DNA]</scope>
    <source>
        <strain evidence="1 2">S00179</strain>
    </source>
</reference>
<comment type="caution">
    <text evidence="1">The sequence shown here is derived from an EMBL/GenBank/DDBJ whole genome shotgun (WGS) entry which is preliminary data.</text>
</comment>
<name>A0A7W7NZN5_PSENT</name>
<gene>
    <name evidence="1" type="ORF">HNP46_000208</name>
</gene>
<proteinExistence type="predicted"/>